<protein>
    <submittedName>
        <fullName evidence="3">Uncharacterized protein</fullName>
    </submittedName>
</protein>
<organism evidence="3 4">
    <name type="scientific">Stylosanthes scabra</name>
    <dbReference type="NCBI Taxonomy" id="79078"/>
    <lineage>
        <taxon>Eukaryota</taxon>
        <taxon>Viridiplantae</taxon>
        <taxon>Streptophyta</taxon>
        <taxon>Embryophyta</taxon>
        <taxon>Tracheophyta</taxon>
        <taxon>Spermatophyta</taxon>
        <taxon>Magnoliopsida</taxon>
        <taxon>eudicotyledons</taxon>
        <taxon>Gunneridae</taxon>
        <taxon>Pentapetalae</taxon>
        <taxon>rosids</taxon>
        <taxon>fabids</taxon>
        <taxon>Fabales</taxon>
        <taxon>Fabaceae</taxon>
        <taxon>Papilionoideae</taxon>
        <taxon>50 kb inversion clade</taxon>
        <taxon>dalbergioids sensu lato</taxon>
        <taxon>Dalbergieae</taxon>
        <taxon>Pterocarpus clade</taxon>
        <taxon>Stylosanthes</taxon>
    </lineage>
</organism>
<evidence type="ECO:0000313" key="3">
    <source>
        <dbReference type="EMBL" id="MED6133554.1"/>
    </source>
</evidence>
<evidence type="ECO:0000256" key="2">
    <source>
        <dbReference type="SAM" id="SignalP"/>
    </source>
</evidence>
<reference evidence="3 4" key="1">
    <citation type="journal article" date="2023" name="Plants (Basel)">
        <title>Bridging the Gap: Combining Genomics and Transcriptomics Approaches to Understand Stylosanthes scabra, an Orphan Legume from the Brazilian Caatinga.</title>
        <authorList>
            <person name="Ferreira-Neto J.R.C."/>
            <person name="da Silva M.D."/>
            <person name="Binneck E."/>
            <person name="de Melo N.F."/>
            <person name="da Silva R.H."/>
            <person name="de Melo A.L.T.M."/>
            <person name="Pandolfi V."/>
            <person name="Bustamante F.O."/>
            <person name="Brasileiro-Vidal A.C."/>
            <person name="Benko-Iseppon A.M."/>
        </authorList>
    </citation>
    <scope>NUCLEOTIDE SEQUENCE [LARGE SCALE GENOMIC DNA]</scope>
    <source>
        <tissue evidence="3">Leaves</tissue>
    </source>
</reference>
<gene>
    <name evidence="3" type="ORF">PIB30_029245</name>
</gene>
<dbReference type="Proteomes" id="UP001341840">
    <property type="component" value="Unassembled WGS sequence"/>
</dbReference>
<dbReference type="InterPro" id="IPR029058">
    <property type="entry name" value="AB_hydrolase_fold"/>
</dbReference>
<evidence type="ECO:0000313" key="4">
    <source>
        <dbReference type="Proteomes" id="UP001341840"/>
    </source>
</evidence>
<dbReference type="PANTHER" id="PTHR11802:SF29">
    <property type="entry name" value="SERINE CARBOXYPEPTIDASE-LIKE 19"/>
    <property type="match status" value="1"/>
</dbReference>
<comment type="similarity">
    <text evidence="1">Belongs to the peptidase S10 family.</text>
</comment>
<dbReference type="InterPro" id="IPR001563">
    <property type="entry name" value="Peptidase_S10"/>
</dbReference>
<sequence length="436" mass="50018">MATCHMFHTLLIPILILSLQHANCGNIVKYLPGFEGPLPFLLETGYVGVGENDDVQTFYYFIESENNPREDPLMLWLTGGPGCSAFSGLVFEIGPLEFQYDEYNGGLPTLVYRPYSWTKASSIVFVDMPVNSGFSYATTEFASRRSDWLSVNQTYQFFRKWLMDHPAFLTNKVYIGGDSYCGLLIPTITHEISKGIEQGLQPWINLQGYLMGNPKVDQKEENYKIQFAHGMGLISDELYQITSDLKQGNILEPSCAPDSQKPLESSRRISLTEIYPWKFNDTHLRLQPRVCRDDIYPLSEYWANNDTVRDALKVRKGTKEIWQRCTRDVPYKKDIPSSIPYILNLGKKGYRSLIYSGDHDMNITFVSTKAWIRSLNYSIVDDWRPWYTNGQVAGYTRTYSNAMTFATVKAAGHTAPEYKPQECLHMYTNWISERPV</sequence>
<evidence type="ECO:0000256" key="1">
    <source>
        <dbReference type="ARBA" id="ARBA00009431"/>
    </source>
</evidence>
<feature type="signal peptide" evidence="2">
    <location>
        <begin position="1"/>
        <end position="24"/>
    </location>
</feature>
<dbReference type="Pfam" id="PF00450">
    <property type="entry name" value="Peptidase_S10"/>
    <property type="match status" value="1"/>
</dbReference>
<keyword evidence="2" id="KW-0732">Signal</keyword>
<dbReference type="PRINTS" id="PR00724">
    <property type="entry name" value="CRBOXYPTASEC"/>
</dbReference>
<accession>A0ABU6SBA7</accession>
<dbReference type="Gene3D" id="3.40.50.1820">
    <property type="entry name" value="alpha/beta hydrolase"/>
    <property type="match status" value="1"/>
</dbReference>
<dbReference type="SUPFAM" id="SSF53474">
    <property type="entry name" value="alpha/beta-Hydrolases"/>
    <property type="match status" value="1"/>
</dbReference>
<dbReference type="PANTHER" id="PTHR11802">
    <property type="entry name" value="SERINE PROTEASE FAMILY S10 SERINE CARBOXYPEPTIDASE"/>
    <property type="match status" value="1"/>
</dbReference>
<dbReference type="EMBL" id="JASCZI010060533">
    <property type="protein sequence ID" value="MED6133554.1"/>
    <property type="molecule type" value="Genomic_DNA"/>
</dbReference>
<keyword evidence="4" id="KW-1185">Reference proteome</keyword>
<comment type="caution">
    <text evidence="3">The sequence shown here is derived from an EMBL/GenBank/DDBJ whole genome shotgun (WGS) entry which is preliminary data.</text>
</comment>
<proteinExistence type="inferred from homology"/>
<feature type="chain" id="PRO_5046787170" evidence="2">
    <location>
        <begin position="25"/>
        <end position="436"/>
    </location>
</feature>
<name>A0ABU6SBA7_9FABA</name>